<protein>
    <submittedName>
        <fullName evidence="1">Uncharacterized protein</fullName>
    </submittedName>
</protein>
<organism evidence="1">
    <name type="scientific">Arundo donax</name>
    <name type="common">Giant reed</name>
    <name type="synonym">Donax arundinaceus</name>
    <dbReference type="NCBI Taxonomy" id="35708"/>
    <lineage>
        <taxon>Eukaryota</taxon>
        <taxon>Viridiplantae</taxon>
        <taxon>Streptophyta</taxon>
        <taxon>Embryophyta</taxon>
        <taxon>Tracheophyta</taxon>
        <taxon>Spermatophyta</taxon>
        <taxon>Magnoliopsida</taxon>
        <taxon>Liliopsida</taxon>
        <taxon>Poales</taxon>
        <taxon>Poaceae</taxon>
        <taxon>PACMAD clade</taxon>
        <taxon>Arundinoideae</taxon>
        <taxon>Arundineae</taxon>
        <taxon>Arundo</taxon>
    </lineage>
</organism>
<proteinExistence type="predicted"/>
<name>A0A0A9G675_ARUDO</name>
<accession>A0A0A9G675</accession>
<dbReference type="AlphaFoldDB" id="A0A0A9G675"/>
<evidence type="ECO:0000313" key="1">
    <source>
        <dbReference type="EMBL" id="JAE20570.1"/>
    </source>
</evidence>
<dbReference type="EMBL" id="GBRH01177326">
    <property type="protein sequence ID" value="JAE20570.1"/>
    <property type="molecule type" value="Transcribed_RNA"/>
</dbReference>
<sequence length="75" mass="8137">MRARSQSATPTPPAFRRSIRNAVVSVSVGSNRPDAILPNGVVSAPIPSTLRSSRVREALWWFLGAIVIGWLVAIR</sequence>
<reference evidence="1" key="2">
    <citation type="journal article" date="2015" name="Data Brief">
        <title>Shoot transcriptome of the giant reed, Arundo donax.</title>
        <authorList>
            <person name="Barrero R.A."/>
            <person name="Guerrero F.D."/>
            <person name="Moolhuijzen P."/>
            <person name="Goolsby J.A."/>
            <person name="Tidwell J."/>
            <person name="Bellgard S.E."/>
            <person name="Bellgard M.I."/>
        </authorList>
    </citation>
    <scope>NUCLEOTIDE SEQUENCE</scope>
    <source>
        <tissue evidence="1">Shoot tissue taken approximately 20 cm above the soil surface</tissue>
    </source>
</reference>
<reference evidence="1" key="1">
    <citation type="submission" date="2014-09" db="EMBL/GenBank/DDBJ databases">
        <authorList>
            <person name="Magalhaes I.L.F."/>
            <person name="Oliveira U."/>
            <person name="Santos F.R."/>
            <person name="Vidigal T.H.D.A."/>
            <person name="Brescovit A.D."/>
            <person name="Santos A.J."/>
        </authorList>
    </citation>
    <scope>NUCLEOTIDE SEQUENCE</scope>
    <source>
        <tissue evidence="1">Shoot tissue taken approximately 20 cm above the soil surface</tissue>
    </source>
</reference>